<feature type="region of interest" description="Disordered" evidence="1">
    <location>
        <begin position="89"/>
        <end position="127"/>
    </location>
</feature>
<feature type="compositionally biased region" description="Gly residues" evidence="1">
    <location>
        <begin position="251"/>
        <end position="261"/>
    </location>
</feature>
<feature type="compositionally biased region" description="Low complexity" evidence="1">
    <location>
        <begin position="189"/>
        <end position="201"/>
    </location>
</feature>
<reference evidence="2 3" key="1">
    <citation type="submission" date="2019-10" db="EMBL/GenBank/DDBJ databases">
        <authorList>
            <person name="Palmer J.M."/>
        </authorList>
    </citation>
    <scope>NUCLEOTIDE SEQUENCE [LARGE SCALE GENOMIC DNA]</scope>
    <source>
        <strain evidence="2 3">TWF718</strain>
    </source>
</reference>
<dbReference type="EMBL" id="JAVHNR010000007">
    <property type="protein sequence ID" value="KAK6337214.1"/>
    <property type="molecule type" value="Genomic_DNA"/>
</dbReference>
<name>A0AAN8MXU2_9PEZI</name>
<sequence>MVGLALRNNTTVMVIVAERLIVSKWVRIRRWFTINRPIENRWLVAIRRDSKAATVIERSMGRRRDSVVVQDDLISPEIVVRRVSARGSSHRVPGVNSQLGEGGRGKMAQGKAQGQPGIHLQSQGHGVSGPGRVLGLGSRYTLLGSKQSSTVGSVSGRVRDHMLKGLVDMLGQVGVADARLLRGWGIRPATTATSNGSATTAKHLGGRIQEKRGGDTETRGGDGDGDGDGDEDEDEGEGEGEDGGDGEDGGGEIGLVMGGDGVLGKQKRWQGVYQEDAVDAADNGKSTEQAV</sequence>
<feature type="compositionally biased region" description="Acidic residues" evidence="1">
    <location>
        <begin position="223"/>
        <end position="250"/>
    </location>
</feature>
<feature type="compositionally biased region" description="Basic and acidic residues" evidence="1">
    <location>
        <begin position="208"/>
        <end position="222"/>
    </location>
</feature>
<organism evidence="2 3">
    <name type="scientific">Orbilia javanica</name>
    <dbReference type="NCBI Taxonomy" id="47235"/>
    <lineage>
        <taxon>Eukaryota</taxon>
        <taxon>Fungi</taxon>
        <taxon>Dikarya</taxon>
        <taxon>Ascomycota</taxon>
        <taxon>Pezizomycotina</taxon>
        <taxon>Orbiliomycetes</taxon>
        <taxon>Orbiliales</taxon>
        <taxon>Orbiliaceae</taxon>
        <taxon>Orbilia</taxon>
    </lineage>
</organism>
<protein>
    <submittedName>
        <fullName evidence="2">Uncharacterized protein</fullName>
    </submittedName>
</protein>
<accession>A0AAN8MXU2</accession>
<keyword evidence="3" id="KW-1185">Reference proteome</keyword>
<evidence type="ECO:0000313" key="3">
    <source>
        <dbReference type="Proteomes" id="UP001313282"/>
    </source>
</evidence>
<feature type="region of interest" description="Disordered" evidence="1">
    <location>
        <begin position="188"/>
        <end position="261"/>
    </location>
</feature>
<gene>
    <name evidence="2" type="ORF">TWF718_009995</name>
</gene>
<dbReference type="Proteomes" id="UP001313282">
    <property type="component" value="Unassembled WGS sequence"/>
</dbReference>
<evidence type="ECO:0000313" key="2">
    <source>
        <dbReference type="EMBL" id="KAK6337214.1"/>
    </source>
</evidence>
<evidence type="ECO:0000256" key="1">
    <source>
        <dbReference type="SAM" id="MobiDB-lite"/>
    </source>
</evidence>
<proteinExistence type="predicted"/>
<comment type="caution">
    <text evidence="2">The sequence shown here is derived from an EMBL/GenBank/DDBJ whole genome shotgun (WGS) entry which is preliminary data.</text>
</comment>
<dbReference type="AlphaFoldDB" id="A0AAN8MXU2"/>